<keyword evidence="5 8" id="KW-1133">Transmembrane helix</keyword>
<proteinExistence type="inferred from homology"/>
<evidence type="ECO:0000256" key="7">
    <source>
        <dbReference type="SAM" id="MobiDB-lite"/>
    </source>
</evidence>
<feature type="transmembrane region" description="Helical" evidence="8">
    <location>
        <begin position="204"/>
        <end position="224"/>
    </location>
</feature>
<keyword evidence="3" id="KW-0813">Transport</keyword>
<dbReference type="Proteomes" id="UP000799291">
    <property type="component" value="Unassembled WGS sequence"/>
</dbReference>
<dbReference type="Pfam" id="PF03239">
    <property type="entry name" value="FTR1"/>
    <property type="match status" value="1"/>
</dbReference>
<protein>
    <submittedName>
        <fullName evidence="9">Plasma membrane iron permease-like protein</fullName>
    </submittedName>
</protein>
<feature type="transmembrane region" description="Helical" evidence="8">
    <location>
        <begin position="177"/>
        <end position="197"/>
    </location>
</feature>
<dbReference type="PANTHER" id="PTHR31632">
    <property type="entry name" value="IRON TRANSPORTER FTH1"/>
    <property type="match status" value="1"/>
</dbReference>
<keyword evidence="3" id="KW-0406">Ion transport</keyword>
<keyword evidence="6 8" id="KW-0472">Membrane</keyword>
<evidence type="ECO:0000256" key="1">
    <source>
        <dbReference type="ARBA" id="ARBA00004141"/>
    </source>
</evidence>
<accession>A0A6G1J0H7</accession>
<dbReference type="AlphaFoldDB" id="A0A6G1J0H7"/>
<dbReference type="GO" id="GO:0015093">
    <property type="term" value="F:ferrous iron transmembrane transporter activity"/>
    <property type="evidence" value="ECO:0007669"/>
    <property type="project" value="TreeGrafter"/>
</dbReference>
<feature type="transmembrane region" description="Helical" evidence="8">
    <location>
        <begin position="87"/>
        <end position="108"/>
    </location>
</feature>
<comment type="subcellular location">
    <subcellularLocation>
        <location evidence="1">Membrane</location>
        <topology evidence="1">Multi-pass membrane protein</topology>
    </subcellularLocation>
</comment>
<keyword evidence="3" id="KW-0410">Iron transport</keyword>
<evidence type="ECO:0000256" key="6">
    <source>
        <dbReference type="ARBA" id="ARBA00023136"/>
    </source>
</evidence>
<evidence type="ECO:0000256" key="3">
    <source>
        <dbReference type="ARBA" id="ARBA00022496"/>
    </source>
</evidence>
<feature type="transmembrane region" description="Helical" evidence="8">
    <location>
        <begin position="145"/>
        <end position="171"/>
    </location>
</feature>
<feature type="transmembrane region" description="Helical" evidence="8">
    <location>
        <begin position="51"/>
        <end position="75"/>
    </location>
</feature>
<dbReference type="OrthoDB" id="4364at2759"/>
<evidence type="ECO:0000256" key="2">
    <source>
        <dbReference type="ARBA" id="ARBA00008333"/>
    </source>
</evidence>
<keyword evidence="3" id="KW-0408">Iron</keyword>
<sequence>MPNVFAVPVFFICFRECLETSIIVSVLLAFLKQTLGPDSDAKIRKRLVRQVWFGTALGVLICLIICAGVIGTFYTAGRNAFEEAENIWEGVFAVLASIIITLMGAALLRVSKLQDKWRVKIAKALESNDGKTLGQGRFKTWCEKYAMFILPFITVLREGVEAVLFIAGVGLGLPATSIPLAVICGLGAGVLVGYLIYRFGTTASLQIFLVISTCFLYLVAAGLFSKGVWFFEQNAWVKLAGEGAAEAGSGPGSYDIRKSVWHVNCCSPGSKGDGGWGVFNSLFGWQNSATYGSVISYNLYWLVVIVGFVWMGLGEKKAKASGVPGNDAGSESSGGGDGTGKKPEVGAARLVVREIEG</sequence>
<keyword evidence="10" id="KW-1185">Reference proteome</keyword>
<dbReference type="InterPro" id="IPR004923">
    <property type="entry name" value="FTR1/Fip1/EfeU"/>
</dbReference>
<evidence type="ECO:0000313" key="9">
    <source>
        <dbReference type="EMBL" id="KAF2683690.1"/>
    </source>
</evidence>
<dbReference type="PANTHER" id="PTHR31632:SF2">
    <property type="entry name" value="PLASMA MEMBRANE IRON PERMEASE"/>
    <property type="match status" value="1"/>
</dbReference>
<feature type="transmembrane region" description="Helical" evidence="8">
    <location>
        <begin position="294"/>
        <end position="313"/>
    </location>
</feature>
<evidence type="ECO:0000256" key="4">
    <source>
        <dbReference type="ARBA" id="ARBA00022692"/>
    </source>
</evidence>
<feature type="region of interest" description="Disordered" evidence="7">
    <location>
        <begin position="319"/>
        <end position="346"/>
    </location>
</feature>
<comment type="similarity">
    <text evidence="2">Belongs to the oxidase-dependent Fe transporter (OFeT) (TC 9.A.10.1) family.</text>
</comment>
<dbReference type="GO" id="GO:0033573">
    <property type="term" value="C:high-affinity iron permease complex"/>
    <property type="evidence" value="ECO:0007669"/>
    <property type="project" value="InterPro"/>
</dbReference>
<evidence type="ECO:0000256" key="8">
    <source>
        <dbReference type="SAM" id="Phobius"/>
    </source>
</evidence>
<reference evidence="9" key="1">
    <citation type="journal article" date="2020" name="Stud. Mycol.">
        <title>101 Dothideomycetes genomes: a test case for predicting lifestyles and emergence of pathogens.</title>
        <authorList>
            <person name="Haridas S."/>
            <person name="Albert R."/>
            <person name="Binder M."/>
            <person name="Bloem J."/>
            <person name="Labutti K."/>
            <person name="Salamov A."/>
            <person name="Andreopoulos B."/>
            <person name="Baker S."/>
            <person name="Barry K."/>
            <person name="Bills G."/>
            <person name="Bluhm B."/>
            <person name="Cannon C."/>
            <person name="Castanera R."/>
            <person name="Culley D."/>
            <person name="Daum C."/>
            <person name="Ezra D."/>
            <person name="Gonzalez J."/>
            <person name="Henrissat B."/>
            <person name="Kuo A."/>
            <person name="Liang C."/>
            <person name="Lipzen A."/>
            <person name="Lutzoni F."/>
            <person name="Magnuson J."/>
            <person name="Mondo S."/>
            <person name="Nolan M."/>
            <person name="Ohm R."/>
            <person name="Pangilinan J."/>
            <person name="Park H.-J."/>
            <person name="Ramirez L."/>
            <person name="Alfaro M."/>
            <person name="Sun H."/>
            <person name="Tritt A."/>
            <person name="Yoshinaga Y."/>
            <person name="Zwiers L.-H."/>
            <person name="Turgeon B."/>
            <person name="Goodwin S."/>
            <person name="Spatafora J."/>
            <person name="Crous P."/>
            <person name="Grigoriev I."/>
        </authorList>
    </citation>
    <scope>NUCLEOTIDE SEQUENCE</scope>
    <source>
        <strain evidence="9">CBS 122367</strain>
    </source>
</reference>
<evidence type="ECO:0000256" key="5">
    <source>
        <dbReference type="ARBA" id="ARBA00022989"/>
    </source>
</evidence>
<name>A0A6G1J0H7_9PLEO</name>
<gene>
    <name evidence="9" type="ORF">K458DRAFT_304521</name>
</gene>
<dbReference type="EMBL" id="MU005583">
    <property type="protein sequence ID" value="KAF2683690.1"/>
    <property type="molecule type" value="Genomic_DNA"/>
</dbReference>
<organism evidence="9 10">
    <name type="scientific">Lentithecium fluviatile CBS 122367</name>
    <dbReference type="NCBI Taxonomy" id="1168545"/>
    <lineage>
        <taxon>Eukaryota</taxon>
        <taxon>Fungi</taxon>
        <taxon>Dikarya</taxon>
        <taxon>Ascomycota</taxon>
        <taxon>Pezizomycotina</taxon>
        <taxon>Dothideomycetes</taxon>
        <taxon>Pleosporomycetidae</taxon>
        <taxon>Pleosporales</taxon>
        <taxon>Massarineae</taxon>
        <taxon>Lentitheciaceae</taxon>
        <taxon>Lentithecium</taxon>
    </lineage>
</organism>
<keyword evidence="4 8" id="KW-0812">Transmembrane</keyword>
<evidence type="ECO:0000313" key="10">
    <source>
        <dbReference type="Proteomes" id="UP000799291"/>
    </source>
</evidence>